<feature type="domain" description="Ionotropic glutamate receptor L-glutamate and glycine-binding" evidence="13">
    <location>
        <begin position="156"/>
        <end position="212"/>
    </location>
</feature>
<keyword evidence="10" id="KW-1071">Ligand-gated ion channel</keyword>
<organism evidence="14 15">
    <name type="scientific">Argiope bruennichi</name>
    <name type="common">Wasp spider</name>
    <name type="synonym">Aranea bruennichi</name>
    <dbReference type="NCBI Taxonomy" id="94029"/>
    <lineage>
        <taxon>Eukaryota</taxon>
        <taxon>Metazoa</taxon>
        <taxon>Ecdysozoa</taxon>
        <taxon>Arthropoda</taxon>
        <taxon>Chelicerata</taxon>
        <taxon>Arachnida</taxon>
        <taxon>Araneae</taxon>
        <taxon>Araneomorphae</taxon>
        <taxon>Entelegynae</taxon>
        <taxon>Araneoidea</taxon>
        <taxon>Araneidae</taxon>
        <taxon>Argiope</taxon>
    </lineage>
</organism>
<evidence type="ECO:0000313" key="15">
    <source>
        <dbReference type="Proteomes" id="UP000807504"/>
    </source>
</evidence>
<dbReference type="InterPro" id="IPR052192">
    <property type="entry name" value="Insect_Ionotropic_Sensory_Rcpt"/>
</dbReference>
<name>A0A8T0E822_ARGBR</name>
<keyword evidence="6" id="KW-0406">Ion transport</keyword>
<keyword evidence="11" id="KW-0407">Ion channel</keyword>
<evidence type="ECO:0000256" key="6">
    <source>
        <dbReference type="ARBA" id="ARBA00023065"/>
    </source>
</evidence>
<evidence type="ECO:0000313" key="14">
    <source>
        <dbReference type="EMBL" id="KAF8767548.1"/>
    </source>
</evidence>
<dbReference type="GO" id="GO:0015276">
    <property type="term" value="F:ligand-gated monoatomic ion channel activity"/>
    <property type="evidence" value="ECO:0007669"/>
    <property type="project" value="InterPro"/>
</dbReference>
<dbReference type="Proteomes" id="UP000807504">
    <property type="component" value="Unassembled WGS sequence"/>
</dbReference>
<feature type="domain" description="Ionotropic glutamate receptor L-glutamate and glycine-binding" evidence="13">
    <location>
        <begin position="221"/>
        <end position="280"/>
    </location>
</feature>
<reference evidence="14" key="1">
    <citation type="journal article" date="2020" name="bioRxiv">
        <title>Chromosome-level reference genome of the European wasp spider Argiope bruennichi: a resource for studies on range expansion and evolutionary adaptation.</title>
        <authorList>
            <person name="Sheffer M.M."/>
            <person name="Hoppe A."/>
            <person name="Krehenwinkel H."/>
            <person name="Uhl G."/>
            <person name="Kuss A.W."/>
            <person name="Jensen L."/>
            <person name="Jensen C."/>
            <person name="Gillespie R.G."/>
            <person name="Hoff K.J."/>
            <person name="Prost S."/>
        </authorList>
    </citation>
    <scope>NUCLEOTIDE SEQUENCE</scope>
</reference>
<comment type="caution">
    <text evidence="14">The sequence shown here is derived from an EMBL/GenBank/DDBJ whole genome shotgun (WGS) entry which is preliminary data.</text>
</comment>
<proteinExistence type="predicted"/>
<feature type="domain" description="Ionotropic glutamate receptor L-glutamate and glycine-binding" evidence="13">
    <location>
        <begin position="1"/>
        <end position="44"/>
    </location>
</feature>
<comment type="subcellular location">
    <subcellularLocation>
        <location evidence="1">Cell membrane</location>
        <topology evidence="1">Multi-pass membrane protein</topology>
    </subcellularLocation>
</comment>
<keyword evidence="9" id="KW-0325">Glycoprotein</keyword>
<accession>A0A8T0E822</accession>
<evidence type="ECO:0000256" key="9">
    <source>
        <dbReference type="ARBA" id="ARBA00023180"/>
    </source>
</evidence>
<sequence>MDGLLMDTVLKALGYRYKLVIPANGEWGFLKDRNWTGMIGEVVNNQADLVWTLLSSAVERYKVVDCSNVYDSEGVTFAVAIPDPTPTAYIVFSAFDLPSWISIFVIMILMSMTMLIIRARHSKFFYLPPMAFNLNNIPDVQLIRVAVIPVKTVMDIIIKETGKISVSRMDGLLMDAVLTALGYRYELVIPTDGEKGQQKHGNWTGIIEVLIRVAVVLDENDIDNVKYGDFQISMSGIHPLLIDAILKALGYKYELQIPDDGHVNHLKDGNWTGIIGEAVNNRADLAWWWLTPTEERHRVVDFSNIYHSVPITFGVTKPYPIPTPYAMFYAFDLAGWIGIFANMILLPLLLLVLGAKYSYLELFLQILGSILKQPLTINMNSKKILILLVFWLIFSLLISCFYSSVLLSILTKPFTPKAVTNFRELSDAVSKGLAECYMSKDSIALTFLLNSEEKYLKTLGETVERNSWNTIDFDGIPLKTTRNIAIINTETFLRMQPKADSTHLERVSPSLRTISFEENIKEYFCEIPDGLKLKKSSNNPLMRVVVYPLKDDTDVVTNEDGQISVSGMEGLFMDAVLTVIGYRYKLVIPTDGECGCLKYCYVHWWWGGRLKKGSSESWKLDWNDWRNCEQ</sequence>
<evidence type="ECO:0000256" key="8">
    <source>
        <dbReference type="ARBA" id="ARBA00023170"/>
    </source>
</evidence>
<keyword evidence="2" id="KW-0813">Transport</keyword>
<dbReference type="PANTHER" id="PTHR42643">
    <property type="entry name" value="IONOTROPIC RECEPTOR 20A-RELATED"/>
    <property type="match status" value="1"/>
</dbReference>
<dbReference type="EMBL" id="JABXBU010002230">
    <property type="protein sequence ID" value="KAF8767548.1"/>
    <property type="molecule type" value="Genomic_DNA"/>
</dbReference>
<evidence type="ECO:0000256" key="1">
    <source>
        <dbReference type="ARBA" id="ARBA00004651"/>
    </source>
</evidence>
<feature type="transmembrane region" description="Helical" evidence="12">
    <location>
        <begin position="97"/>
        <end position="117"/>
    </location>
</feature>
<gene>
    <name evidence="14" type="ORF">HNY73_020488</name>
</gene>
<evidence type="ECO:0000256" key="10">
    <source>
        <dbReference type="ARBA" id="ARBA00023286"/>
    </source>
</evidence>
<dbReference type="Pfam" id="PF10613">
    <property type="entry name" value="Lig_chan-Glu_bd"/>
    <property type="match status" value="2"/>
</dbReference>
<keyword evidence="4 12" id="KW-0812">Transmembrane</keyword>
<feature type="transmembrane region" description="Helical" evidence="12">
    <location>
        <begin position="384"/>
        <end position="407"/>
    </location>
</feature>
<evidence type="ECO:0000256" key="11">
    <source>
        <dbReference type="ARBA" id="ARBA00023303"/>
    </source>
</evidence>
<keyword evidence="8 14" id="KW-0675">Receptor</keyword>
<reference evidence="14" key="2">
    <citation type="submission" date="2020-06" db="EMBL/GenBank/DDBJ databases">
        <authorList>
            <person name="Sheffer M."/>
        </authorList>
    </citation>
    <scope>NUCLEOTIDE SEQUENCE</scope>
</reference>
<dbReference type="Gene3D" id="3.40.190.10">
    <property type="entry name" value="Periplasmic binding protein-like II"/>
    <property type="match status" value="2"/>
</dbReference>
<evidence type="ECO:0000256" key="7">
    <source>
        <dbReference type="ARBA" id="ARBA00023136"/>
    </source>
</evidence>
<protein>
    <submittedName>
        <fullName evidence="14">Glutamate receptor ionotropic like protein</fullName>
    </submittedName>
</protein>
<evidence type="ECO:0000256" key="4">
    <source>
        <dbReference type="ARBA" id="ARBA00022692"/>
    </source>
</evidence>
<evidence type="ECO:0000259" key="13">
    <source>
        <dbReference type="SMART" id="SM00918"/>
    </source>
</evidence>
<dbReference type="GO" id="GO:0005886">
    <property type="term" value="C:plasma membrane"/>
    <property type="evidence" value="ECO:0007669"/>
    <property type="project" value="UniProtKB-SubCell"/>
</dbReference>
<keyword evidence="7 12" id="KW-0472">Membrane</keyword>
<dbReference type="AlphaFoldDB" id="A0A8T0E822"/>
<keyword evidence="5 12" id="KW-1133">Transmembrane helix</keyword>
<dbReference type="SMART" id="SM00918">
    <property type="entry name" value="Lig_chan-Glu_bd"/>
    <property type="match status" value="3"/>
</dbReference>
<keyword evidence="3" id="KW-1003">Cell membrane</keyword>
<evidence type="ECO:0000256" key="2">
    <source>
        <dbReference type="ARBA" id="ARBA00022448"/>
    </source>
</evidence>
<feature type="transmembrane region" description="Helical" evidence="12">
    <location>
        <begin position="333"/>
        <end position="355"/>
    </location>
</feature>
<keyword evidence="15" id="KW-1185">Reference proteome</keyword>
<dbReference type="SUPFAM" id="SSF53850">
    <property type="entry name" value="Periplasmic binding protein-like II"/>
    <property type="match status" value="2"/>
</dbReference>
<evidence type="ECO:0000256" key="3">
    <source>
        <dbReference type="ARBA" id="ARBA00022475"/>
    </source>
</evidence>
<evidence type="ECO:0000256" key="12">
    <source>
        <dbReference type="SAM" id="Phobius"/>
    </source>
</evidence>
<dbReference type="InterPro" id="IPR019594">
    <property type="entry name" value="Glu/Gly-bd"/>
</dbReference>
<dbReference type="PANTHER" id="PTHR42643:SF24">
    <property type="entry name" value="IONOTROPIC RECEPTOR 60A"/>
    <property type="match status" value="1"/>
</dbReference>
<evidence type="ECO:0000256" key="5">
    <source>
        <dbReference type="ARBA" id="ARBA00022989"/>
    </source>
</evidence>